<comment type="catalytic activity">
    <reaction evidence="8 9">
        <text>(2S,6S)-2,6-diaminopimelate = meso-2,6-diaminopimelate</text>
        <dbReference type="Rhea" id="RHEA:15393"/>
        <dbReference type="ChEBI" id="CHEBI:57609"/>
        <dbReference type="ChEBI" id="CHEBI:57791"/>
        <dbReference type="EC" id="5.1.1.7"/>
    </reaction>
</comment>
<evidence type="ECO:0000256" key="6">
    <source>
        <dbReference type="ARBA" id="ARBA00023154"/>
    </source>
</evidence>
<dbReference type="EC" id="5.1.1.7" evidence="3 9"/>
<gene>
    <name evidence="9 12" type="primary">dapF</name>
    <name evidence="12" type="ORF">JZK55_03240</name>
</gene>
<dbReference type="GO" id="GO:0005829">
    <property type="term" value="C:cytosol"/>
    <property type="evidence" value="ECO:0007669"/>
    <property type="project" value="TreeGrafter"/>
</dbReference>
<reference evidence="12 13" key="1">
    <citation type="submission" date="2020-03" db="EMBL/GenBank/DDBJ databases">
        <title>Complete genome sequences of two sulfur-disproportionating bacterial strains T55J and Mzg5.</title>
        <authorList>
            <person name="Umezawa K."/>
            <person name="Kojima H."/>
            <person name="Kato Y."/>
            <person name="Fukui M."/>
        </authorList>
    </citation>
    <scope>NUCLEOTIDE SEQUENCE [LARGE SCALE GENOMIC DNA]</scope>
    <source>
        <strain evidence="12 13">T55J</strain>
    </source>
</reference>
<dbReference type="Gene3D" id="2.40.10.220">
    <property type="entry name" value="predicted glycosyltransferase like domains"/>
    <property type="match status" value="1"/>
</dbReference>
<sequence length="368" mass="41185">MIEISFTKMHGLGNDFILINCIEQPEIINLELEDLSKTLCHRRFGIGADQILLLCPSEIADFKMKIYNADGSEVEMCGNGIRCLAKYIWDRGLSKKDILEIETLAGIIKPERAGDMVKVDMGEPILEPEKIPVAIESPPPIIDYPLQIEEKNFKITCISMGNPHAVIFLNEEVSDFPVSTYGPLIERHPIFPNKTNVEFVNVQSRTRLSMRVWERGSGETMACGTGASAVGVAAMLKGLTERNISINLLGGDLLIHWHANNHVYMTGPAVEVFQGIVHYSAAYRKDRRRHPRRSCSIAIEFSEKGKSRSIPCTCIDISESGMGITSDYELEIGQIISFKIKDVQHPKSAVVIWSKKDQCQYRAGLMFI</sequence>
<dbReference type="PROSITE" id="PS01326">
    <property type="entry name" value="DAP_EPIMERASE"/>
    <property type="match status" value="1"/>
</dbReference>
<feature type="binding site" evidence="9">
    <location>
        <position position="50"/>
    </location>
    <ligand>
        <name>substrate</name>
    </ligand>
</feature>
<feature type="site" description="Could be important to modulate the pK values of the two catalytic cysteine residues" evidence="9">
    <location>
        <position position="214"/>
    </location>
</feature>
<dbReference type="HAMAP" id="MF_00197">
    <property type="entry name" value="DAP_epimerase"/>
    <property type="match status" value="1"/>
</dbReference>
<dbReference type="KEGG" id="dtp:JZK55_03240"/>
<evidence type="ECO:0000313" key="13">
    <source>
        <dbReference type="Proteomes" id="UP000516360"/>
    </source>
</evidence>
<comment type="subcellular location">
    <subcellularLocation>
        <location evidence="9">Cytoplasm</location>
    </subcellularLocation>
</comment>
<dbReference type="Gene3D" id="3.10.310.10">
    <property type="entry name" value="Diaminopimelate Epimerase, Chain A, domain 1"/>
    <property type="match status" value="2"/>
</dbReference>
<comment type="pathway">
    <text evidence="1 9">Amino-acid biosynthesis; L-lysine biosynthesis via DAP pathway; DL-2,6-diaminopimelate from LL-2,6-diaminopimelate: step 1/1.</text>
</comment>
<comment type="similarity">
    <text evidence="2 9">Belongs to the diaminopimelate epimerase family.</text>
</comment>
<evidence type="ECO:0000256" key="8">
    <source>
        <dbReference type="ARBA" id="ARBA00051712"/>
    </source>
</evidence>
<feature type="binding site" evidence="9">
    <location>
        <begin position="214"/>
        <end position="215"/>
    </location>
    <ligand>
        <name>substrate</name>
    </ligand>
</feature>
<feature type="binding site" evidence="9">
    <location>
        <position position="68"/>
    </location>
    <ligand>
        <name>substrate</name>
    </ligand>
</feature>
<evidence type="ECO:0000256" key="2">
    <source>
        <dbReference type="ARBA" id="ARBA00010219"/>
    </source>
</evidence>
<dbReference type="SUPFAM" id="SSF54506">
    <property type="entry name" value="Diaminopimelate epimerase-like"/>
    <property type="match status" value="1"/>
</dbReference>
<dbReference type="InterPro" id="IPR018510">
    <property type="entry name" value="DAP_epimerase_AS"/>
</dbReference>
<dbReference type="UniPathway" id="UPA00034">
    <property type="reaction ID" value="UER00025"/>
</dbReference>
<keyword evidence="7 9" id="KW-0413">Isomerase</keyword>
<organism evidence="12 13">
    <name type="scientific">Dissulfurispira thermophila</name>
    <dbReference type="NCBI Taxonomy" id="2715679"/>
    <lineage>
        <taxon>Bacteria</taxon>
        <taxon>Pseudomonadati</taxon>
        <taxon>Nitrospirota</taxon>
        <taxon>Thermodesulfovibrionia</taxon>
        <taxon>Thermodesulfovibrionales</taxon>
        <taxon>Dissulfurispiraceae</taxon>
        <taxon>Dissulfurispira</taxon>
    </lineage>
</organism>
<feature type="domain" description="PilZ" evidence="11">
    <location>
        <begin position="286"/>
        <end position="367"/>
    </location>
</feature>
<dbReference type="NCBIfam" id="TIGR00652">
    <property type="entry name" value="DapF"/>
    <property type="match status" value="1"/>
</dbReference>
<dbReference type="Pfam" id="PF07238">
    <property type="entry name" value="PilZ"/>
    <property type="match status" value="1"/>
</dbReference>
<dbReference type="GO" id="GO:0035438">
    <property type="term" value="F:cyclic-di-GMP binding"/>
    <property type="evidence" value="ECO:0007669"/>
    <property type="project" value="InterPro"/>
</dbReference>
<dbReference type="PANTHER" id="PTHR31689">
    <property type="entry name" value="DIAMINOPIMELATE EPIMERASE, CHLOROPLASTIC"/>
    <property type="match status" value="1"/>
</dbReference>
<feature type="binding site" evidence="9">
    <location>
        <begin position="224"/>
        <end position="225"/>
    </location>
    <ligand>
        <name>substrate</name>
    </ligand>
</feature>
<dbReference type="Proteomes" id="UP000516360">
    <property type="component" value="Chromosome"/>
</dbReference>
<dbReference type="GO" id="GO:0009089">
    <property type="term" value="P:lysine biosynthetic process via diaminopimelate"/>
    <property type="evidence" value="ECO:0007669"/>
    <property type="project" value="UniProtKB-UniRule"/>
</dbReference>
<protein>
    <recommendedName>
        <fullName evidence="3 9">Diaminopimelate epimerase</fullName>
        <shortName evidence="9">DAP epimerase</shortName>
        <ecNumber evidence="3 9">5.1.1.7</ecNumber>
    </recommendedName>
    <alternativeName>
        <fullName evidence="9">PLP-independent amino acid racemase</fullName>
    </alternativeName>
</protein>
<dbReference type="AlphaFoldDB" id="A0A7G1GZA7"/>
<feature type="site" description="Could be important to modulate the pK values of the two catalytic cysteine residues" evidence="9">
    <location>
        <position position="164"/>
    </location>
</feature>
<feature type="binding site" evidence="9">
    <location>
        <begin position="78"/>
        <end position="79"/>
    </location>
    <ligand>
        <name>substrate</name>
    </ligand>
</feature>
<dbReference type="EMBL" id="AP022873">
    <property type="protein sequence ID" value="BCB95402.1"/>
    <property type="molecule type" value="Genomic_DNA"/>
</dbReference>
<comment type="function">
    <text evidence="9">Catalyzes the stereoinversion of LL-2,6-diaminopimelate (L,L-DAP) to meso-diaminopimelate (meso-DAP), a precursor of L-lysine and an essential component of the bacterial peptidoglycan.</text>
</comment>
<evidence type="ECO:0000313" key="12">
    <source>
        <dbReference type="EMBL" id="BCB95402.1"/>
    </source>
</evidence>
<dbReference type="InterPro" id="IPR001653">
    <property type="entry name" value="DAP_epimerase_DapF"/>
</dbReference>
<keyword evidence="4 9" id="KW-0963">Cytoplasm</keyword>
<evidence type="ECO:0000256" key="10">
    <source>
        <dbReference type="PROSITE-ProRule" id="PRU10125"/>
    </source>
</evidence>
<feature type="active site" description="Proton acceptor" evidence="9">
    <location>
        <position position="223"/>
    </location>
</feature>
<feature type="binding site" evidence="9">
    <location>
        <position position="162"/>
    </location>
    <ligand>
        <name>substrate</name>
    </ligand>
</feature>
<keyword evidence="5 9" id="KW-0028">Amino-acid biosynthesis</keyword>
<keyword evidence="13" id="KW-1185">Reference proteome</keyword>
<evidence type="ECO:0000256" key="9">
    <source>
        <dbReference type="HAMAP-Rule" id="MF_00197"/>
    </source>
</evidence>
<proteinExistence type="inferred from homology"/>
<keyword evidence="6 9" id="KW-0457">Lysine biosynthesis</keyword>
<feature type="binding site" evidence="9">
    <location>
        <position position="196"/>
    </location>
    <ligand>
        <name>substrate</name>
    </ligand>
</feature>
<dbReference type="PANTHER" id="PTHR31689:SF0">
    <property type="entry name" value="DIAMINOPIMELATE EPIMERASE"/>
    <property type="match status" value="1"/>
</dbReference>
<evidence type="ECO:0000256" key="3">
    <source>
        <dbReference type="ARBA" id="ARBA00013080"/>
    </source>
</evidence>
<evidence type="ECO:0000256" key="1">
    <source>
        <dbReference type="ARBA" id="ARBA00005196"/>
    </source>
</evidence>
<evidence type="ECO:0000256" key="7">
    <source>
        <dbReference type="ARBA" id="ARBA00023235"/>
    </source>
</evidence>
<name>A0A7G1GZA7_9BACT</name>
<dbReference type="Pfam" id="PF01678">
    <property type="entry name" value="DAP_epimerase"/>
    <property type="match status" value="2"/>
</dbReference>
<dbReference type="SUPFAM" id="SSF141371">
    <property type="entry name" value="PilZ domain-like"/>
    <property type="match status" value="1"/>
</dbReference>
<comment type="subunit">
    <text evidence="9">Homodimer.</text>
</comment>
<feature type="active site" description="Proton donor" evidence="9">
    <location>
        <position position="77"/>
    </location>
</feature>
<evidence type="ECO:0000259" key="11">
    <source>
        <dbReference type="Pfam" id="PF07238"/>
    </source>
</evidence>
<feature type="active site" evidence="10">
    <location>
        <position position="77"/>
    </location>
</feature>
<dbReference type="GO" id="GO:0008837">
    <property type="term" value="F:diaminopimelate epimerase activity"/>
    <property type="evidence" value="ECO:0007669"/>
    <property type="project" value="UniProtKB-UniRule"/>
</dbReference>
<accession>A0A7G1GZA7</accession>
<evidence type="ECO:0000256" key="5">
    <source>
        <dbReference type="ARBA" id="ARBA00022605"/>
    </source>
</evidence>
<dbReference type="InterPro" id="IPR009875">
    <property type="entry name" value="PilZ_domain"/>
</dbReference>
<evidence type="ECO:0000256" key="4">
    <source>
        <dbReference type="ARBA" id="ARBA00022490"/>
    </source>
</evidence>
<dbReference type="FunFam" id="3.10.310.10:FF:000001">
    <property type="entry name" value="Diaminopimelate epimerase"/>
    <property type="match status" value="1"/>
</dbReference>
<feature type="binding site" evidence="9">
    <location>
        <position position="14"/>
    </location>
    <ligand>
        <name>substrate</name>
    </ligand>
</feature>